<reference evidence="12" key="1">
    <citation type="journal article" date="2010" name="Nature">
        <title>The sequence and de novo assembly of the giant panda genome.</title>
        <authorList>
            <person name="Li R."/>
            <person name="Fan W."/>
            <person name="Tian G."/>
            <person name="Zhu H."/>
            <person name="He L."/>
            <person name="Cai J."/>
            <person name="Huang Q."/>
            <person name="Cai Q."/>
            <person name="Li B."/>
            <person name="Bai Y."/>
            <person name="Zhang Z."/>
            <person name="Zhang Y."/>
            <person name="Wang W."/>
            <person name="Li J."/>
            <person name="Wei F."/>
            <person name="Li H."/>
            <person name="Jian M."/>
            <person name="Li J."/>
            <person name="Zhang Z."/>
            <person name="Nielsen R."/>
            <person name="Li D."/>
            <person name="Gu W."/>
            <person name="Yang Z."/>
            <person name="Xuan Z."/>
            <person name="Ryder O.A."/>
            <person name="Leung F.C."/>
            <person name="Zhou Y."/>
            <person name="Cao J."/>
            <person name="Sun X."/>
            <person name="Fu Y."/>
            <person name="Fang X."/>
            <person name="Guo X."/>
            <person name="Wang B."/>
            <person name="Hou R."/>
            <person name="Shen F."/>
            <person name="Mu B."/>
            <person name="Ni P."/>
            <person name="Lin R."/>
            <person name="Qian W."/>
            <person name="Wang G."/>
            <person name="Yu C."/>
            <person name="Nie W."/>
            <person name="Wang J."/>
            <person name="Wu Z."/>
            <person name="Liang H."/>
            <person name="Min J."/>
            <person name="Wu Q."/>
            <person name="Cheng S."/>
            <person name="Ruan J."/>
            <person name="Wang M."/>
            <person name="Shi Z."/>
            <person name="Wen M."/>
            <person name="Liu B."/>
            <person name="Ren X."/>
            <person name="Zheng H."/>
            <person name="Dong D."/>
            <person name="Cook K."/>
            <person name="Shan G."/>
            <person name="Zhang H."/>
            <person name="Kosiol C."/>
            <person name="Xie X."/>
            <person name="Lu Z."/>
            <person name="Zheng H."/>
            <person name="Li Y."/>
            <person name="Steiner C.C."/>
            <person name="Lam T.T."/>
            <person name="Lin S."/>
            <person name="Zhang Q."/>
            <person name="Li G."/>
            <person name="Tian J."/>
            <person name="Gong T."/>
            <person name="Liu H."/>
            <person name="Zhang D."/>
            <person name="Fang L."/>
            <person name="Ye C."/>
            <person name="Zhang J."/>
            <person name="Hu W."/>
            <person name="Xu A."/>
            <person name="Ren Y."/>
            <person name="Zhang G."/>
            <person name="Bruford M.W."/>
            <person name="Li Q."/>
            <person name="Ma L."/>
            <person name="Guo Y."/>
            <person name="An N."/>
            <person name="Hu Y."/>
            <person name="Zheng Y."/>
            <person name="Shi Y."/>
            <person name="Li Z."/>
            <person name="Liu Q."/>
            <person name="Chen Y."/>
            <person name="Zhao J."/>
            <person name="Qu N."/>
            <person name="Zhao S."/>
            <person name="Tian F."/>
            <person name="Wang X."/>
            <person name="Wang H."/>
            <person name="Xu L."/>
            <person name="Liu X."/>
            <person name="Vinar T."/>
            <person name="Wang Y."/>
            <person name="Lam T.W."/>
            <person name="Yiu S.M."/>
            <person name="Liu S."/>
            <person name="Zhang H."/>
            <person name="Li D."/>
            <person name="Huang Y."/>
            <person name="Wang X."/>
            <person name="Yang G."/>
            <person name="Jiang Z."/>
            <person name="Wang J."/>
            <person name="Qin N."/>
            <person name="Li L."/>
            <person name="Li J."/>
            <person name="Bolund L."/>
            <person name="Kristiansen K."/>
            <person name="Wong G.K."/>
            <person name="Olson M."/>
            <person name="Zhang X."/>
            <person name="Li S."/>
            <person name="Yang H."/>
            <person name="Wang J."/>
            <person name="Wang J."/>
        </authorList>
    </citation>
    <scope>NUCLEOTIDE SEQUENCE [LARGE SCALE GENOMIC DNA]</scope>
</reference>
<gene>
    <name evidence="12" type="ORF">PANDA_015463</name>
</gene>
<keyword evidence="5" id="KW-0539">Nucleus</keyword>
<evidence type="ECO:0000256" key="3">
    <source>
        <dbReference type="ARBA" id="ARBA00023015"/>
    </source>
</evidence>
<dbReference type="InterPro" id="IPR026052">
    <property type="entry name" value="DNA-bd_prot-inh"/>
</dbReference>
<keyword evidence="4" id="KW-0804">Transcription</keyword>
<dbReference type="SUPFAM" id="SSF47459">
    <property type="entry name" value="HLH, helix-loop-helix DNA-binding domain"/>
    <property type="match status" value="1"/>
</dbReference>
<keyword evidence="2" id="KW-0678">Repressor</keyword>
<name>D2HTG4_AILME</name>
<dbReference type="PANTHER" id="PTHR11723:SF6">
    <property type="entry name" value="DNA-BINDING PROTEIN INHIBITOR ID-4"/>
    <property type="match status" value="1"/>
</dbReference>
<dbReference type="InParanoid" id="D2HTG4"/>
<evidence type="ECO:0000256" key="5">
    <source>
        <dbReference type="ARBA" id="ARBA00023242"/>
    </source>
</evidence>
<dbReference type="Pfam" id="PF00010">
    <property type="entry name" value="HLH"/>
    <property type="match status" value="1"/>
</dbReference>
<dbReference type="InterPro" id="IPR036638">
    <property type="entry name" value="HLH_DNA-bd_sf"/>
</dbReference>
<evidence type="ECO:0000259" key="11">
    <source>
        <dbReference type="PROSITE" id="PS50888"/>
    </source>
</evidence>
<proteinExistence type="predicted"/>
<comment type="subcellular location">
    <subcellularLocation>
        <location evidence="1">Nucleus</location>
    </subcellularLocation>
</comment>
<evidence type="ECO:0000256" key="2">
    <source>
        <dbReference type="ARBA" id="ARBA00022491"/>
    </source>
</evidence>
<accession>D2HTG4</accession>
<dbReference type="PANTHER" id="PTHR11723">
    <property type="entry name" value="DNA-BINDING PROTEIN INHIBITOR"/>
    <property type="match status" value="1"/>
</dbReference>
<evidence type="ECO:0000256" key="7">
    <source>
        <dbReference type="ARBA" id="ARBA00040558"/>
    </source>
</evidence>
<evidence type="ECO:0000256" key="1">
    <source>
        <dbReference type="ARBA" id="ARBA00004123"/>
    </source>
</evidence>
<comment type="subunit">
    <text evidence="6">Heterodimer with other HLH proteins.</text>
</comment>
<dbReference type="EMBL" id="GL193347">
    <property type="protein sequence ID" value="EFB27332.1"/>
    <property type="molecule type" value="Genomic_DNA"/>
</dbReference>
<protein>
    <recommendedName>
        <fullName evidence="7">DNA-binding protein inhibitor ID-4</fullName>
    </recommendedName>
    <alternativeName>
        <fullName evidence="9">Inhibitor of DNA binding 4</fullName>
    </alternativeName>
    <alternativeName>
        <fullName evidence="8">Inhibitor of differentiation 4</fullName>
    </alternativeName>
</protein>
<dbReference type="AlphaFoldDB" id="D2HTG4"/>
<keyword evidence="3" id="KW-0805">Transcription regulation</keyword>
<dbReference type="Gene3D" id="4.10.280.10">
    <property type="entry name" value="Helix-loop-helix DNA-binding domain"/>
    <property type="match status" value="1"/>
</dbReference>
<sequence>MVIMLIRYEQMNNEGYEINITDGASTLQVLALQGLNPTASRSAEPSMGCCPAKHRAQGDRDRGRVLTYWFLTVSRIDEALLLKLEHRRICLSIPEGVKSALSAVVIFLSGSLLSSSVKEVDPLPFKTPEVGIFAGHICSAMFNIECPLLIRLSQDWANQKVISASGTGISNPRVAQCDMNDCYSRLRRLVPTIPPNKKVSKVEILQHSARIGSNNPKRGSRMMSRETRPPPAQTRTRKIPKVTPGTWPPPRSCTVSGKKNPGLRKVLFRPQDLDGRILRMLCPSHPFSPPLLAGLKHAFYASAMTKQFSPLFHSTCPEPLRNPNLQIGIQSGPVPPIGNFLSSGSAGNVKENRLLPLPASLTRCGTYQVGSDRTRLEGRGENTLIKNNTKNCCHLSFKIPAVVWRTRRQPQRRAQNNQEARSKIRFSKPCASWADWQPTVMTVGGTEFDVQFPTKKFWTGENCDPYGYPIQSPGNIPLRKHGD</sequence>
<dbReference type="InterPro" id="IPR011598">
    <property type="entry name" value="bHLH_dom"/>
</dbReference>
<dbReference type="GO" id="GO:0030154">
    <property type="term" value="P:cell differentiation"/>
    <property type="evidence" value="ECO:0007669"/>
    <property type="project" value="TreeGrafter"/>
</dbReference>
<dbReference type="GO" id="GO:0005737">
    <property type="term" value="C:cytoplasm"/>
    <property type="evidence" value="ECO:0007669"/>
    <property type="project" value="InterPro"/>
</dbReference>
<evidence type="ECO:0000256" key="10">
    <source>
        <dbReference type="SAM" id="MobiDB-lite"/>
    </source>
</evidence>
<evidence type="ECO:0000256" key="6">
    <source>
        <dbReference type="ARBA" id="ARBA00038627"/>
    </source>
</evidence>
<feature type="domain" description="BHLH" evidence="11">
    <location>
        <begin position="163"/>
        <end position="215"/>
    </location>
</feature>
<evidence type="ECO:0000256" key="8">
    <source>
        <dbReference type="ARBA" id="ARBA00042952"/>
    </source>
</evidence>
<feature type="region of interest" description="Disordered" evidence="10">
    <location>
        <begin position="211"/>
        <end position="259"/>
    </location>
</feature>
<dbReference type="PROSITE" id="PS50888">
    <property type="entry name" value="BHLH"/>
    <property type="match status" value="1"/>
</dbReference>
<evidence type="ECO:0000256" key="4">
    <source>
        <dbReference type="ARBA" id="ARBA00023163"/>
    </source>
</evidence>
<evidence type="ECO:0000256" key="9">
    <source>
        <dbReference type="ARBA" id="ARBA00043118"/>
    </source>
</evidence>
<organism evidence="12">
    <name type="scientific">Ailuropoda melanoleuca</name>
    <name type="common">Giant panda</name>
    <dbReference type="NCBI Taxonomy" id="9646"/>
    <lineage>
        <taxon>Eukaryota</taxon>
        <taxon>Metazoa</taxon>
        <taxon>Chordata</taxon>
        <taxon>Craniata</taxon>
        <taxon>Vertebrata</taxon>
        <taxon>Euteleostomi</taxon>
        <taxon>Mammalia</taxon>
        <taxon>Eutheria</taxon>
        <taxon>Laurasiatheria</taxon>
        <taxon>Carnivora</taxon>
        <taxon>Caniformia</taxon>
        <taxon>Ursidae</taxon>
        <taxon>Ailuropoda</taxon>
    </lineage>
</organism>
<dbReference type="GO" id="GO:0005634">
    <property type="term" value="C:nucleus"/>
    <property type="evidence" value="ECO:0007669"/>
    <property type="project" value="UniProtKB-SubCell"/>
</dbReference>
<dbReference type="GO" id="GO:0046983">
    <property type="term" value="F:protein dimerization activity"/>
    <property type="evidence" value="ECO:0007669"/>
    <property type="project" value="InterPro"/>
</dbReference>
<evidence type="ECO:0000313" key="12">
    <source>
        <dbReference type="EMBL" id="EFB27332.1"/>
    </source>
</evidence>
<dbReference type="GO" id="GO:0032922">
    <property type="term" value="P:circadian regulation of gene expression"/>
    <property type="evidence" value="ECO:0007669"/>
    <property type="project" value="TreeGrafter"/>
</dbReference>
<dbReference type="GO" id="GO:0000122">
    <property type="term" value="P:negative regulation of transcription by RNA polymerase II"/>
    <property type="evidence" value="ECO:0007669"/>
    <property type="project" value="InterPro"/>
</dbReference>